<feature type="transmembrane region" description="Helical" evidence="2">
    <location>
        <begin position="596"/>
        <end position="617"/>
    </location>
</feature>
<keyword evidence="2" id="KW-0472">Membrane</keyword>
<gene>
    <name evidence="3" type="ORF">PCHAJ_000534200</name>
</gene>
<protein>
    <submittedName>
        <fullName evidence="3">CIR protein</fullName>
    </submittedName>
</protein>
<evidence type="ECO:0000313" key="3">
    <source>
        <dbReference type="EMBL" id="SCL92286.1"/>
    </source>
</evidence>
<keyword evidence="2" id="KW-1133">Transmembrane helix</keyword>
<reference evidence="3" key="1">
    <citation type="submission" date="2016-08" db="EMBL/GenBank/DDBJ databases">
        <authorList>
            <consortium name="Pathogen Informatics"/>
        </authorList>
    </citation>
    <scope>NUCLEOTIDE SEQUENCE</scope>
    <source>
        <strain evidence="3">AJ</strain>
    </source>
</reference>
<dbReference type="EMBL" id="FMIL01000386">
    <property type="protein sequence ID" value="SCL92286.1"/>
    <property type="molecule type" value="Genomic_DNA"/>
</dbReference>
<dbReference type="Proteomes" id="UP000507163">
    <property type="component" value="Unassembled WGS sequence"/>
</dbReference>
<evidence type="ECO:0000256" key="1">
    <source>
        <dbReference type="SAM" id="MobiDB-lite"/>
    </source>
</evidence>
<sequence>MMEFGGQTYGLKGKDGELSGQTDGLKSKESRLSGQTRGLKGQRGELSGQNSGFEIMGEIGPKVKGLHRDVKKMNGQTKRLKGQKGGSQVVFGGRSILKDRLKGKEGDFDGQSDVLRGGKKGLKDQKDGYIGISGFQSFIRDKLSGLEGDFYGQSDEFSGSTEGLYGQKGKSLGRWVIQPYLKDSLSGLEGGLEGVLESDSNEQYSTISSKNSGSEIIGGISPKINMSYDTVKGISGETPILKGQEGDVDGHHDVLSVRGSEFIGGITPQMKGLSGHREDYPDKEGDFYGQSHGLSGQTLGLKGQEGGSLGISGAQPNLKDSLAGLEGDSDEQYNTISSKNSLSEIIGGISPKINMSYDTVKGISGETPILKGQEGDADGHHDVLSVRGSEFIGGITPQMKGLSGHREEYPGKEGEPQVLFGGYSELKDGLKGEEGGSLGISGAQPNLKDSLPSLEGDSYEQYSTISSKNSGYEIIGGISPKINMSYDTVKGISGETYILKGQEGDVDGYHDVLIDRTKGWNGEEGGSLNMKDDFSHFTIESENISTITEENVNPPRKIPTLLFENLLEHSSADSTPDSKSILTSVSNSFSNFGNKIPYIVVPFILILILLGISYKYFGPVWRKKLKKKQDTKKVINLCDKHKNEKEAINTIIENN</sequence>
<evidence type="ECO:0000256" key="2">
    <source>
        <dbReference type="SAM" id="Phobius"/>
    </source>
</evidence>
<organism evidence="3">
    <name type="scientific">Plasmodium chabaudi chabaudi</name>
    <dbReference type="NCBI Taxonomy" id="31271"/>
    <lineage>
        <taxon>Eukaryota</taxon>
        <taxon>Sar</taxon>
        <taxon>Alveolata</taxon>
        <taxon>Apicomplexa</taxon>
        <taxon>Aconoidasida</taxon>
        <taxon>Haemosporida</taxon>
        <taxon>Plasmodiidae</taxon>
        <taxon>Plasmodium</taxon>
        <taxon>Plasmodium (Vinckeia)</taxon>
    </lineage>
</organism>
<accession>A0A1C6WSC6</accession>
<name>A0A1C6WSC6_PLACU</name>
<feature type="region of interest" description="Disordered" evidence="1">
    <location>
        <begin position="1"/>
        <end position="54"/>
    </location>
</feature>
<keyword evidence="2" id="KW-0812">Transmembrane</keyword>
<proteinExistence type="predicted"/>
<dbReference type="AlphaFoldDB" id="A0A1C6WSC6"/>